<dbReference type="Gene3D" id="3.30.70.330">
    <property type="match status" value="4"/>
</dbReference>
<dbReference type="InterPro" id="IPR035979">
    <property type="entry name" value="RBD_domain_sf"/>
</dbReference>
<evidence type="ECO:0000313" key="5">
    <source>
        <dbReference type="EMBL" id="KAK3257487.1"/>
    </source>
</evidence>
<evidence type="ECO:0000313" key="6">
    <source>
        <dbReference type="Proteomes" id="UP001190700"/>
    </source>
</evidence>
<protein>
    <recommendedName>
        <fullName evidence="4">RRM domain-containing protein</fullName>
    </recommendedName>
</protein>
<dbReference type="SUPFAM" id="SSF54928">
    <property type="entry name" value="RNA-binding domain, RBD"/>
    <property type="match status" value="3"/>
</dbReference>
<proteinExistence type="predicted"/>
<dbReference type="PROSITE" id="PS50102">
    <property type="entry name" value="RRM"/>
    <property type="match status" value="4"/>
</dbReference>
<accession>A0AAE0FD67</accession>
<keyword evidence="1 2" id="KW-0694">RNA-binding</keyword>
<feature type="compositionally biased region" description="Polar residues" evidence="3">
    <location>
        <begin position="85"/>
        <end position="96"/>
    </location>
</feature>
<name>A0AAE0FD67_9CHLO</name>
<keyword evidence="6" id="KW-1185">Reference proteome</keyword>
<evidence type="ECO:0000256" key="1">
    <source>
        <dbReference type="ARBA" id="ARBA00022884"/>
    </source>
</evidence>
<dbReference type="AlphaFoldDB" id="A0AAE0FD67"/>
<evidence type="ECO:0000259" key="4">
    <source>
        <dbReference type="PROSITE" id="PS50102"/>
    </source>
</evidence>
<reference evidence="5 6" key="1">
    <citation type="journal article" date="2015" name="Genome Biol. Evol.">
        <title>Comparative Genomics of a Bacterivorous Green Alga Reveals Evolutionary Causalities and Consequences of Phago-Mixotrophic Mode of Nutrition.</title>
        <authorList>
            <person name="Burns J.A."/>
            <person name="Paasch A."/>
            <person name="Narechania A."/>
            <person name="Kim E."/>
        </authorList>
    </citation>
    <scope>NUCLEOTIDE SEQUENCE [LARGE SCALE GENOMIC DNA]</scope>
    <source>
        <strain evidence="5 6">PLY_AMNH</strain>
    </source>
</reference>
<evidence type="ECO:0000256" key="3">
    <source>
        <dbReference type="SAM" id="MobiDB-lite"/>
    </source>
</evidence>
<dbReference type="InterPro" id="IPR012677">
    <property type="entry name" value="Nucleotide-bd_a/b_plait_sf"/>
</dbReference>
<dbReference type="GO" id="GO:0003723">
    <property type="term" value="F:RNA binding"/>
    <property type="evidence" value="ECO:0007669"/>
    <property type="project" value="UniProtKB-UniRule"/>
</dbReference>
<dbReference type="Proteomes" id="UP001190700">
    <property type="component" value="Unassembled WGS sequence"/>
</dbReference>
<dbReference type="InterPro" id="IPR052462">
    <property type="entry name" value="SLIRP/GR-RBP-like"/>
</dbReference>
<feature type="domain" description="RRM" evidence="4">
    <location>
        <begin position="204"/>
        <end position="285"/>
    </location>
</feature>
<dbReference type="InterPro" id="IPR000504">
    <property type="entry name" value="RRM_dom"/>
</dbReference>
<dbReference type="SMART" id="SM00360">
    <property type="entry name" value="RRM"/>
    <property type="match status" value="4"/>
</dbReference>
<dbReference type="PANTHER" id="PTHR48027">
    <property type="entry name" value="HETEROGENEOUS NUCLEAR RIBONUCLEOPROTEIN 87F-RELATED"/>
    <property type="match status" value="1"/>
</dbReference>
<feature type="domain" description="RRM" evidence="4">
    <location>
        <begin position="109"/>
        <end position="190"/>
    </location>
</feature>
<evidence type="ECO:0000256" key="2">
    <source>
        <dbReference type="PROSITE-ProRule" id="PRU00176"/>
    </source>
</evidence>
<comment type="caution">
    <text evidence="5">The sequence shown here is derived from an EMBL/GenBank/DDBJ whole genome shotgun (WGS) entry which is preliminary data.</text>
</comment>
<sequence length="627" mass="68159">MDDAVLIAPGVEENTPVEGNIPNDSTGEKDASHPPEASVQEEASLEQAPAVEAASVSDPMAEADAEAPPEIEVPTGRLSLGGNAATDSSSTGQETTVEPAGISESDTFFKLFAAPIPRSLAVEEITPIFEQIGPVIDCMILKEKGTGLSRGCAFITYGSKELAEAAIAKFHNSMIIPKAEKPVELQYARSQQRQAASTGPPDNRQLFFARAPTTITEESLRNLFGQYGEIEELTLFTDKRTQLNKGCGYLTMKSRAEAQAALEALNGRHTPEGAQEALTVKWHDTELQDRKKKRGREDGQDTTSTQLFFGRAAKSADEKVIEALFIPYGAVEEVTVFREKVTNASKGCGFVKMSTRSEAEAALAALDGKHLMEGMKDTMSVKWADQDMQHRKRQTLVPPSGPRGPPAGPYGHGGYPPPYYGGYGGYGPPPYGHYPPPYHYDHYGQPYPPPQYDHYGYPYPQHGHYDPHYGHYGAHYGPHSAPPAVGTPNENNKLYIGGVPHHITETDLHPLFERCGTIMDLRVLRDKESKIHRGAAFVTFSTREEADLAIATYHQNYTLPGNPRPIIVKYAAARSAQPQAGGAAASAPPATAPVQEYSAQQQAEWAQYYQSQAYDPGANQVYTQPGA</sequence>
<dbReference type="Pfam" id="PF00076">
    <property type="entry name" value="RRM_1"/>
    <property type="match status" value="4"/>
</dbReference>
<organism evidence="5 6">
    <name type="scientific">Cymbomonas tetramitiformis</name>
    <dbReference type="NCBI Taxonomy" id="36881"/>
    <lineage>
        <taxon>Eukaryota</taxon>
        <taxon>Viridiplantae</taxon>
        <taxon>Chlorophyta</taxon>
        <taxon>Pyramimonadophyceae</taxon>
        <taxon>Pyramimonadales</taxon>
        <taxon>Pyramimonadaceae</taxon>
        <taxon>Cymbomonas</taxon>
    </lineage>
</organism>
<feature type="domain" description="RRM" evidence="4">
    <location>
        <begin position="492"/>
        <end position="573"/>
    </location>
</feature>
<feature type="domain" description="RRM" evidence="4">
    <location>
        <begin position="305"/>
        <end position="386"/>
    </location>
</feature>
<feature type="region of interest" description="Disordered" evidence="3">
    <location>
        <begin position="1"/>
        <end position="99"/>
    </location>
</feature>
<gene>
    <name evidence="5" type="ORF">CYMTET_33427</name>
</gene>
<dbReference type="EMBL" id="LGRX02020446">
    <property type="protein sequence ID" value="KAK3257487.1"/>
    <property type="molecule type" value="Genomic_DNA"/>
</dbReference>